<protein>
    <submittedName>
        <fullName evidence="2">DNA-binding proteins Bright/BRCAA1/RBP1 and proteins containing BRIGHT domain</fullName>
    </submittedName>
</protein>
<evidence type="ECO:0000256" key="1">
    <source>
        <dbReference type="SAM" id="MobiDB-lite"/>
    </source>
</evidence>
<sequence>MTEVPLYRILNPATPPSPHLAAHTPSYLTALLARSSGNNNSNSPTTNNLQTNLSADTVLKEQSSASRNQLQQLESLLHHNQPYTPFHSFLDGPLTPSATPLAHRLPRFHPIPQYSIGSSSRAQIKEKDTETMNIESKPSINQQKQQTESKPPLPPKTASTVPTSNDNGSRHLLSTSSPEGIHVASQITPTRLANLLIRKGPLPIRHITSQLALEVTNFTNLSLSKQRRLIMAAMDQVDPENNVVFEKIGWGQWAVRKVDSDFIVTEGTESAGAGTGETHINNGTSMSEGNGNGESRPPLNVHDLRNQTNLKLGWSKKQNNNSNDSNGTTRKALTGRRMSAEKFRRESITSKSKLKNLHNVRPPTDFKEDMAIASDLEDEDDNALTEFDEDEEVDDDDEDDEEDLAISSHAVSSESELSSGLDVELPPNLLRNATSNAVVDEDAIVDEDEKPVLLSIDSRSTIQEPFHVRANSTNSITSRRYSNSNSKRMSPPIRFAKRVPMKTSPPPQQHGSFSSASRRRSSSSNNQIGKIASTPRHQIFSRSRLNSFDNLDNYILSSAKSSQILVNSPPPPPNVSVSSYSATSSNAPQVGTQTFVISPPQDGYLPSRRKSSFNESHLRLTITSSPNPASPKLLPGGGRNNEDMQVDDVDTEDEDWERIGAEKLRQQEALNAEKRRNDAGHLQKNSNINTISSPTAEPVGSSPNHSHTSGSPSKDQARLTFHATAEDERAAFALVDMMSV</sequence>
<dbReference type="InterPro" id="IPR018818">
    <property type="entry name" value="Stb3"/>
</dbReference>
<feature type="region of interest" description="Disordered" evidence="1">
    <location>
        <begin position="621"/>
        <end position="653"/>
    </location>
</feature>
<feature type="region of interest" description="Disordered" evidence="1">
    <location>
        <begin position="465"/>
        <end position="537"/>
    </location>
</feature>
<feature type="compositionally biased region" description="Polar residues" evidence="1">
    <location>
        <begin position="470"/>
        <end position="488"/>
    </location>
</feature>
<accession>A0A9P7V9A8</accession>
<feature type="compositionally biased region" description="Acidic residues" evidence="1">
    <location>
        <begin position="644"/>
        <end position="653"/>
    </location>
</feature>
<feature type="compositionally biased region" description="Polar residues" evidence="1">
    <location>
        <begin position="279"/>
        <end position="289"/>
    </location>
</feature>
<dbReference type="RefSeq" id="XP_043049132.1">
    <property type="nucleotide sequence ID" value="XM_043191489.1"/>
</dbReference>
<feature type="compositionally biased region" description="Polar residues" evidence="1">
    <location>
        <begin position="157"/>
        <end position="178"/>
    </location>
</feature>
<keyword evidence="3" id="KW-1185">Reference proteome</keyword>
<dbReference type="GO" id="GO:0043565">
    <property type="term" value="F:sequence-specific DNA binding"/>
    <property type="evidence" value="ECO:0007669"/>
    <property type="project" value="TreeGrafter"/>
</dbReference>
<feature type="region of interest" description="Disordered" evidence="1">
    <location>
        <begin position="675"/>
        <end position="717"/>
    </location>
</feature>
<feature type="compositionally biased region" description="Low complexity" evidence="1">
    <location>
        <begin position="575"/>
        <end position="587"/>
    </location>
</feature>
<reference evidence="2" key="1">
    <citation type="submission" date="2021-03" db="EMBL/GenBank/DDBJ databases">
        <authorList>
            <person name="Palmer J.M."/>
        </authorList>
    </citation>
    <scope>NUCLEOTIDE SEQUENCE</scope>
    <source>
        <strain evidence="2">ARV_011</strain>
    </source>
</reference>
<feature type="compositionally biased region" description="Basic and acidic residues" evidence="1">
    <location>
        <begin position="338"/>
        <end position="348"/>
    </location>
</feature>
<evidence type="ECO:0000313" key="3">
    <source>
        <dbReference type="Proteomes" id="UP000790833"/>
    </source>
</evidence>
<dbReference type="GO" id="GO:0005634">
    <property type="term" value="C:nucleus"/>
    <property type="evidence" value="ECO:0007669"/>
    <property type="project" value="TreeGrafter"/>
</dbReference>
<feature type="compositionally biased region" description="Polar residues" evidence="1">
    <location>
        <begin position="131"/>
        <end position="149"/>
    </location>
</feature>
<organism evidence="2 3">
    <name type="scientific">Scheffersomyces spartinae</name>
    <dbReference type="NCBI Taxonomy" id="45513"/>
    <lineage>
        <taxon>Eukaryota</taxon>
        <taxon>Fungi</taxon>
        <taxon>Dikarya</taxon>
        <taxon>Ascomycota</taxon>
        <taxon>Saccharomycotina</taxon>
        <taxon>Pichiomycetes</taxon>
        <taxon>Debaryomycetaceae</taxon>
        <taxon>Scheffersomyces</taxon>
    </lineage>
</organism>
<evidence type="ECO:0000313" key="2">
    <source>
        <dbReference type="EMBL" id="KAG7193584.1"/>
    </source>
</evidence>
<feature type="compositionally biased region" description="Polar residues" evidence="1">
    <location>
        <begin position="683"/>
        <end position="714"/>
    </location>
</feature>
<dbReference type="AlphaFoldDB" id="A0A9P7V9A8"/>
<dbReference type="EMBL" id="JAHMUF010000011">
    <property type="protein sequence ID" value="KAG7193584.1"/>
    <property type="molecule type" value="Genomic_DNA"/>
</dbReference>
<feature type="compositionally biased region" description="Acidic residues" evidence="1">
    <location>
        <begin position="375"/>
        <end position="403"/>
    </location>
</feature>
<dbReference type="Proteomes" id="UP000790833">
    <property type="component" value="Unassembled WGS sequence"/>
</dbReference>
<dbReference type="PANTHER" id="PTHR28164:SF1">
    <property type="entry name" value="PROTEIN STB3"/>
    <property type="match status" value="1"/>
</dbReference>
<dbReference type="OrthoDB" id="5391991at2759"/>
<comment type="caution">
    <text evidence="2">The sequence shown here is derived from an EMBL/GenBank/DDBJ whole genome shotgun (WGS) entry which is preliminary data.</text>
</comment>
<feature type="region of interest" description="Disordered" evidence="1">
    <location>
        <begin position="109"/>
        <end position="181"/>
    </location>
</feature>
<keyword evidence="2" id="KW-0238">DNA-binding</keyword>
<gene>
    <name evidence="2" type="primary">STB3</name>
    <name evidence="2" type="ORF">KQ657_000654</name>
</gene>
<name>A0A9P7V9A8_9ASCO</name>
<feature type="region of interest" description="Disordered" evidence="1">
    <location>
        <begin position="565"/>
        <end position="587"/>
    </location>
</feature>
<dbReference type="PANTHER" id="PTHR28164">
    <property type="entry name" value="PROTEIN STB3"/>
    <property type="match status" value="1"/>
</dbReference>
<feature type="region of interest" description="Disordered" evidence="1">
    <location>
        <begin position="268"/>
        <end position="403"/>
    </location>
</feature>
<feature type="compositionally biased region" description="Low complexity" evidence="1">
    <location>
        <begin position="268"/>
        <end position="278"/>
    </location>
</feature>
<dbReference type="GeneID" id="66114028"/>
<dbReference type="Pfam" id="PF10330">
    <property type="entry name" value="Stb3"/>
    <property type="match status" value="1"/>
</dbReference>
<dbReference type="GO" id="GO:0000432">
    <property type="term" value="P:positive regulation of transcription from RNA polymerase II promoter by glucose"/>
    <property type="evidence" value="ECO:0007669"/>
    <property type="project" value="TreeGrafter"/>
</dbReference>
<proteinExistence type="predicted"/>